<feature type="transmembrane region" description="Helical" evidence="2">
    <location>
        <begin position="6"/>
        <end position="26"/>
    </location>
</feature>
<dbReference type="EMBL" id="CABFWN010000001">
    <property type="protein sequence ID" value="VUG16311.1"/>
    <property type="molecule type" value="Genomic_DNA"/>
</dbReference>
<keyword evidence="5" id="KW-1185">Reference proteome</keyword>
<dbReference type="EMBL" id="JABCYN010000002">
    <property type="protein sequence ID" value="KAF6016251.1"/>
    <property type="molecule type" value="Genomic_DNA"/>
</dbReference>
<sequence length="378" mass="41771">MFIMLFSAISLAFSFVIPLYKSFALLSDKQDPFPKQILESISGTVTISKKKAEALQECVAYWMILSIGYYISSIRLVTFLGDLIPFNYLLLLYVRAWLVFPMVSLNKYQNNETDAKVTGTFIIYHYYLYHWLEQLTAYINESVVLYTSSYNDLVDKYASPMKFLKIQPVWLASIAPDQKQAGSSNTIQSGINPGGNSSRRSFSQTISDMLGKSAKQSTQGSNILSSSAAIPVTNSSSFSNRYSKEATEKESISMGFLADCFFAPLTNLSQYVISHSSQTKDSSNQDSNSDGDTSFTSSVSSKHSKKRIVSGSGSSIVDGFDMMNDVVIKESVKPEGKSASQDVPITPVTPRSVSGASRKSSSPQQRKSSWIFSFRSFA</sequence>
<feature type="compositionally biased region" description="Low complexity" evidence="1">
    <location>
        <begin position="278"/>
        <end position="301"/>
    </location>
</feature>
<proteinExistence type="predicted"/>
<keyword evidence="2" id="KW-0812">Transmembrane</keyword>
<organism evidence="4 5">
    <name type="scientific">Dekkera bruxellensis</name>
    <name type="common">Brettanomyces custersii</name>
    <dbReference type="NCBI Taxonomy" id="5007"/>
    <lineage>
        <taxon>Eukaryota</taxon>
        <taxon>Fungi</taxon>
        <taxon>Dikarya</taxon>
        <taxon>Ascomycota</taxon>
        <taxon>Saccharomycotina</taxon>
        <taxon>Pichiomycetes</taxon>
        <taxon>Pichiales</taxon>
        <taxon>Pichiaceae</taxon>
        <taxon>Brettanomyces</taxon>
    </lineage>
</organism>
<feature type="compositionally biased region" description="Low complexity" evidence="1">
    <location>
        <begin position="352"/>
        <end position="369"/>
    </location>
</feature>
<feature type="transmembrane region" description="Helical" evidence="2">
    <location>
        <begin position="59"/>
        <end position="80"/>
    </location>
</feature>
<dbReference type="Proteomes" id="UP000478008">
    <property type="component" value="Unassembled WGS sequence"/>
</dbReference>
<evidence type="ECO:0000313" key="5">
    <source>
        <dbReference type="Proteomes" id="UP000478008"/>
    </source>
</evidence>
<keyword evidence="2" id="KW-1133">Transmembrane helix</keyword>
<evidence type="ECO:0000313" key="4">
    <source>
        <dbReference type="EMBL" id="VUG16311.1"/>
    </source>
</evidence>
<evidence type="ECO:0000256" key="2">
    <source>
        <dbReference type="SAM" id="Phobius"/>
    </source>
</evidence>
<keyword evidence="2" id="KW-0472">Membrane</keyword>
<protein>
    <submittedName>
        <fullName evidence="4">DEBR0S1_13520g1_1</fullName>
    </submittedName>
</protein>
<dbReference type="AlphaFoldDB" id="A0A7D9CV44"/>
<evidence type="ECO:0000313" key="3">
    <source>
        <dbReference type="EMBL" id="KAF6016251.1"/>
    </source>
</evidence>
<feature type="region of interest" description="Disordered" evidence="1">
    <location>
        <begin position="332"/>
        <end position="378"/>
    </location>
</feature>
<dbReference type="Proteomes" id="UP000568158">
    <property type="component" value="Unassembled WGS sequence"/>
</dbReference>
<name>A0A7D9CV44_DEKBR</name>
<reference evidence="4 5" key="1">
    <citation type="submission" date="2019-07" db="EMBL/GenBank/DDBJ databases">
        <authorList>
            <person name="Friedrich A."/>
            <person name="Schacherer J."/>
        </authorList>
    </citation>
    <scope>NUCLEOTIDE SEQUENCE [LARGE SCALE GENOMIC DNA]</scope>
</reference>
<gene>
    <name evidence="4" type="ORF">DEBR0S1_13520G</name>
    <name evidence="3" type="ORF">HII12_000149</name>
</gene>
<feature type="region of interest" description="Disordered" evidence="1">
    <location>
        <begin position="180"/>
        <end position="202"/>
    </location>
</feature>
<evidence type="ECO:0000313" key="6">
    <source>
        <dbReference type="Proteomes" id="UP000568158"/>
    </source>
</evidence>
<accession>A0A7D9CV44</accession>
<evidence type="ECO:0000256" key="1">
    <source>
        <dbReference type="SAM" id="MobiDB-lite"/>
    </source>
</evidence>
<reference evidence="3 6" key="2">
    <citation type="journal article" date="2020" name="Appl. Microbiol. Biotechnol.">
        <title>Targeted gene deletion in Brettanomyces bruxellensis with an expression-free CRISPR-Cas9 system.</title>
        <authorList>
            <person name="Varela C."/>
            <person name="Bartel C."/>
            <person name="Onetto C."/>
            <person name="Borneman A."/>
        </authorList>
    </citation>
    <scope>NUCLEOTIDE SEQUENCE [LARGE SCALE GENOMIC DNA]</scope>
    <source>
        <strain evidence="3 6">AWRI1613</strain>
    </source>
</reference>
<feature type="region of interest" description="Disordered" evidence="1">
    <location>
        <begin position="278"/>
        <end position="311"/>
    </location>
</feature>